<protein>
    <submittedName>
        <fullName evidence="1">Uncharacterized protein</fullName>
    </submittedName>
</protein>
<dbReference type="EMBL" id="QNUG01000018">
    <property type="protein sequence ID" value="REC70342.1"/>
    <property type="molecule type" value="Genomic_DNA"/>
</dbReference>
<evidence type="ECO:0000313" key="2">
    <source>
        <dbReference type="Proteomes" id="UP000256326"/>
    </source>
</evidence>
<dbReference type="AlphaFoldDB" id="A0A3D9CX78"/>
<organism evidence="1 2">
    <name type="scientific">Epilithonimonas hispanica</name>
    <dbReference type="NCBI Taxonomy" id="358687"/>
    <lineage>
        <taxon>Bacteria</taxon>
        <taxon>Pseudomonadati</taxon>
        <taxon>Bacteroidota</taxon>
        <taxon>Flavobacteriia</taxon>
        <taxon>Flavobacteriales</taxon>
        <taxon>Weeksellaceae</taxon>
        <taxon>Chryseobacterium group</taxon>
        <taxon>Epilithonimonas</taxon>
    </lineage>
</organism>
<evidence type="ECO:0000313" key="1">
    <source>
        <dbReference type="EMBL" id="REC70342.1"/>
    </source>
</evidence>
<reference evidence="1 2" key="1">
    <citation type="journal article" date="2006" name="Int. J. Syst. Evol. Microbiol.">
        <title>Chryseobacterium hispanicum sp. nov., isolated from the drinking water distribution system of Sevilla, Spain.</title>
        <authorList>
            <person name="Gallego V."/>
            <person name="Garcia M.T."/>
            <person name="Ventosa A."/>
        </authorList>
    </citation>
    <scope>NUCLEOTIDE SEQUENCE [LARGE SCALE GENOMIC DNA]</scope>
    <source>
        <strain evidence="1 2">KCTC 22104</strain>
    </source>
</reference>
<name>A0A3D9CX78_9FLAO</name>
<accession>A0A3D9CX78</accession>
<keyword evidence="2" id="KW-1185">Reference proteome</keyword>
<sequence>MLFIQLVVKYAGVVVGNLFFFGGGEKREGKSSFAVFGFAVGEAECKCAFSYALDYSACFVMKDARNIK</sequence>
<proteinExistence type="predicted"/>
<gene>
    <name evidence="1" type="ORF">DRF58_10200</name>
</gene>
<comment type="caution">
    <text evidence="1">The sequence shown here is derived from an EMBL/GenBank/DDBJ whole genome shotgun (WGS) entry which is preliminary data.</text>
</comment>
<dbReference type="Proteomes" id="UP000256326">
    <property type="component" value="Unassembled WGS sequence"/>
</dbReference>